<evidence type="ECO:0000256" key="1">
    <source>
        <dbReference type="SAM" id="SignalP"/>
    </source>
</evidence>
<evidence type="ECO:0008006" key="4">
    <source>
        <dbReference type="Google" id="ProtNLM"/>
    </source>
</evidence>
<comment type="caution">
    <text evidence="2">The sequence shown here is derived from an EMBL/GenBank/DDBJ whole genome shotgun (WGS) entry which is preliminary data.</text>
</comment>
<reference evidence="2 3" key="1">
    <citation type="submission" date="2017-12" db="EMBL/GenBank/DDBJ databases">
        <title>Phylogenetic diversity of female urinary microbiome.</title>
        <authorList>
            <person name="Thomas-White K."/>
            <person name="Wolfe A.J."/>
        </authorList>
    </citation>
    <scope>NUCLEOTIDE SEQUENCE [LARGE SCALE GENOMIC DNA]</scope>
    <source>
        <strain evidence="2 3">UMB0321</strain>
    </source>
</reference>
<dbReference type="AlphaFoldDB" id="A0A2I1XBK4"/>
<sequence>MITGKLSALARLIAWSPSLALVESPKKLRLRTNGFTGAGGSVGCGGSGCAGGAAGAGVTGRVAPPLPLSALICSSVACIAKSMVCKLPIFCSKPASSNALTTSVLIVSGTGVGFAARLMALSTLCAMAMAARSKLLCVMG</sequence>
<evidence type="ECO:0000313" key="3">
    <source>
        <dbReference type="Proteomes" id="UP000234767"/>
    </source>
</evidence>
<dbReference type="EMBL" id="PKJO01000008">
    <property type="protein sequence ID" value="PLA40010.1"/>
    <property type="molecule type" value="Genomic_DNA"/>
</dbReference>
<organism evidence="2 3">
    <name type="scientific">Neisseria sicca</name>
    <dbReference type="NCBI Taxonomy" id="490"/>
    <lineage>
        <taxon>Bacteria</taxon>
        <taxon>Pseudomonadati</taxon>
        <taxon>Pseudomonadota</taxon>
        <taxon>Betaproteobacteria</taxon>
        <taxon>Neisseriales</taxon>
        <taxon>Neisseriaceae</taxon>
        <taxon>Neisseria</taxon>
    </lineage>
</organism>
<dbReference type="Proteomes" id="UP000234767">
    <property type="component" value="Unassembled WGS sequence"/>
</dbReference>
<feature type="signal peptide" evidence="1">
    <location>
        <begin position="1"/>
        <end position="20"/>
    </location>
</feature>
<gene>
    <name evidence="2" type="ORF">CYK00_07355</name>
</gene>
<evidence type="ECO:0000313" key="2">
    <source>
        <dbReference type="EMBL" id="PLA40010.1"/>
    </source>
</evidence>
<keyword evidence="1" id="KW-0732">Signal</keyword>
<proteinExistence type="predicted"/>
<feature type="chain" id="PRO_5014169655" description="Secreted protein" evidence="1">
    <location>
        <begin position="21"/>
        <end position="140"/>
    </location>
</feature>
<protein>
    <recommendedName>
        <fullName evidence="4">Secreted protein</fullName>
    </recommendedName>
</protein>
<accession>A0A2I1XBK4</accession>
<name>A0A2I1XBK4_NEISI</name>